<dbReference type="Gene3D" id="3.40.50.1820">
    <property type="entry name" value="alpha/beta hydrolase"/>
    <property type="match status" value="1"/>
</dbReference>
<evidence type="ECO:0000313" key="7">
    <source>
        <dbReference type="Proteomes" id="UP000183376"/>
    </source>
</evidence>
<dbReference type="Pfam" id="PF00975">
    <property type="entry name" value="Thioesterase"/>
    <property type="match status" value="1"/>
</dbReference>
<dbReference type="SUPFAM" id="SSF53474">
    <property type="entry name" value="alpha/beta-Hydrolases"/>
    <property type="match status" value="1"/>
</dbReference>
<dbReference type="PANTHER" id="PTHR45527:SF1">
    <property type="entry name" value="FATTY ACID SYNTHASE"/>
    <property type="match status" value="1"/>
</dbReference>
<dbReference type="OrthoDB" id="2378856at2"/>
<dbReference type="Pfam" id="PF13193">
    <property type="entry name" value="AMP-binding_C"/>
    <property type="match status" value="2"/>
</dbReference>
<dbReference type="InterPro" id="IPR023213">
    <property type="entry name" value="CAT-like_dom_sf"/>
</dbReference>
<dbReference type="InterPro" id="IPR045851">
    <property type="entry name" value="AMP-bd_C_sf"/>
</dbReference>
<dbReference type="Gene3D" id="1.10.1200.10">
    <property type="entry name" value="ACP-like"/>
    <property type="match status" value="1"/>
</dbReference>
<dbReference type="SUPFAM" id="SSF56801">
    <property type="entry name" value="Acetyl-CoA synthetase-like"/>
    <property type="match status" value="2"/>
</dbReference>
<organism evidence="6 7">
    <name type="scientific">Allokutzneria albata</name>
    <name type="common">Kibdelosporangium albatum</name>
    <dbReference type="NCBI Taxonomy" id="211114"/>
    <lineage>
        <taxon>Bacteria</taxon>
        <taxon>Bacillati</taxon>
        <taxon>Actinomycetota</taxon>
        <taxon>Actinomycetes</taxon>
        <taxon>Pseudonocardiales</taxon>
        <taxon>Pseudonocardiaceae</taxon>
        <taxon>Allokutzneria</taxon>
    </lineage>
</organism>
<dbReference type="InterPro" id="IPR020845">
    <property type="entry name" value="AMP-binding_CS"/>
</dbReference>
<keyword evidence="3" id="KW-0597">Phosphoprotein</keyword>
<accession>A0A1H0DG90</accession>
<dbReference type="NCBIfam" id="TIGR01733">
    <property type="entry name" value="AA-adenyl-dom"/>
    <property type="match status" value="2"/>
</dbReference>
<dbReference type="CDD" id="cd19540">
    <property type="entry name" value="LCL_NRPS-like"/>
    <property type="match status" value="1"/>
</dbReference>
<feature type="domain" description="Carrier" evidence="5">
    <location>
        <begin position="465"/>
        <end position="540"/>
    </location>
</feature>
<dbReference type="GO" id="GO:0031177">
    <property type="term" value="F:phosphopantetheine binding"/>
    <property type="evidence" value="ECO:0007669"/>
    <property type="project" value="InterPro"/>
</dbReference>
<dbReference type="PROSITE" id="PS00012">
    <property type="entry name" value="PHOSPHOPANTETHEINE"/>
    <property type="match status" value="2"/>
</dbReference>
<dbReference type="EMBL" id="LT629701">
    <property type="protein sequence ID" value="SDN69257.1"/>
    <property type="molecule type" value="Genomic_DNA"/>
</dbReference>
<dbReference type="Pfam" id="PF00501">
    <property type="entry name" value="AMP-binding"/>
    <property type="match status" value="2"/>
</dbReference>
<dbReference type="Pfam" id="PF00668">
    <property type="entry name" value="Condensation"/>
    <property type="match status" value="1"/>
</dbReference>
<evidence type="ECO:0000256" key="4">
    <source>
        <dbReference type="SAM" id="MobiDB-lite"/>
    </source>
</evidence>
<comment type="cofactor">
    <cofactor evidence="1">
        <name>pantetheine 4'-phosphate</name>
        <dbReference type="ChEBI" id="CHEBI:47942"/>
    </cofactor>
</comment>
<dbReference type="GO" id="GO:0044550">
    <property type="term" value="P:secondary metabolite biosynthetic process"/>
    <property type="evidence" value="ECO:0007669"/>
    <property type="project" value="TreeGrafter"/>
</dbReference>
<dbReference type="eggNOG" id="COG1020">
    <property type="taxonomic scope" value="Bacteria"/>
</dbReference>
<dbReference type="GO" id="GO:0003824">
    <property type="term" value="F:catalytic activity"/>
    <property type="evidence" value="ECO:0007669"/>
    <property type="project" value="InterPro"/>
</dbReference>
<keyword evidence="2" id="KW-0596">Phosphopantetheine</keyword>
<evidence type="ECO:0000256" key="3">
    <source>
        <dbReference type="ARBA" id="ARBA00022553"/>
    </source>
</evidence>
<proteinExistence type="predicted"/>
<dbReference type="Gene3D" id="3.40.50.980">
    <property type="match status" value="2"/>
</dbReference>
<dbReference type="InterPro" id="IPR042099">
    <property type="entry name" value="ANL_N_sf"/>
</dbReference>
<evidence type="ECO:0000256" key="2">
    <source>
        <dbReference type="ARBA" id="ARBA00022450"/>
    </source>
</evidence>
<dbReference type="SMART" id="SM00823">
    <property type="entry name" value="PKS_PP"/>
    <property type="match status" value="2"/>
</dbReference>
<dbReference type="InterPro" id="IPR009081">
    <property type="entry name" value="PP-bd_ACP"/>
</dbReference>
<feature type="domain" description="Carrier" evidence="5">
    <location>
        <begin position="1438"/>
        <end position="1513"/>
    </location>
</feature>
<dbReference type="InterPro" id="IPR001031">
    <property type="entry name" value="Thioesterase"/>
</dbReference>
<reference evidence="6 7" key="1">
    <citation type="submission" date="2016-10" db="EMBL/GenBank/DDBJ databases">
        <authorList>
            <person name="de Groot N.N."/>
        </authorList>
    </citation>
    <scope>NUCLEOTIDE SEQUENCE [LARGE SCALE GENOMIC DNA]</scope>
    <source>
        <strain evidence="6 7">DSM 44149</strain>
    </source>
</reference>
<dbReference type="SUPFAM" id="SSF47336">
    <property type="entry name" value="ACP-like"/>
    <property type="match status" value="2"/>
</dbReference>
<dbReference type="GO" id="GO:0072330">
    <property type="term" value="P:monocarboxylic acid biosynthetic process"/>
    <property type="evidence" value="ECO:0007669"/>
    <property type="project" value="UniProtKB-ARBA"/>
</dbReference>
<protein>
    <submittedName>
        <fullName evidence="6">Amino acid adenylation domain-containing protein</fullName>
    </submittedName>
</protein>
<dbReference type="InterPro" id="IPR006162">
    <property type="entry name" value="Ppantetheine_attach_site"/>
</dbReference>
<dbReference type="RefSeq" id="WP_052407423.1">
    <property type="nucleotide sequence ID" value="NZ_JOEF01000010.1"/>
</dbReference>
<dbReference type="GO" id="GO:0005737">
    <property type="term" value="C:cytoplasm"/>
    <property type="evidence" value="ECO:0007669"/>
    <property type="project" value="TreeGrafter"/>
</dbReference>
<dbReference type="PANTHER" id="PTHR45527">
    <property type="entry name" value="NONRIBOSOMAL PEPTIDE SYNTHETASE"/>
    <property type="match status" value="1"/>
</dbReference>
<dbReference type="GO" id="GO:0043041">
    <property type="term" value="P:amino acid activation for nonribosomal peptide biosynthetic process"/>
    <property type="evidence" value="ECO:0007669"/>
    <property type="project" value="TreeGrafter"/>
</dbReference>
<dbReference type="GO" id="GO:0008610">
    <property type="term" value="P:lipid biosynthetic process"/>
    <property type="evidence" value="ECO:0007669"/>
    <property type="project" value="UniProtKB-ARBA"/>
</dbReference>
<dbReference type="SUPFAM" id="SSF52777">
    <property type="entry name" value="CoA-dependent acyltransferases"/>
    <property type="match status" value="2"/>
</dbReference>
<dbReference type="Gene3D" id="3.30.559.30">
    <property type="entry name" value="Nonribosomal peptide synthetase, condensation domain"/>
    <property type="match status" value="1"/>
</dbReference>
<dbReference type="PROSITE" id="PS50075">
    <property type="entry name" value="CARRIER"/>
    <property type="match status" value="2"/>
</dbReference>
<dbReference type="InterPro" id="IPR029058">
    <property type="entry name" value="AB_hydrolase_fold"/>
</dbReference>
<keyword evidence="7" id="KW-1185">Reference proteome</keyword>
<dbReference type="InterPro" id="IPR025110">
    <property type="entry name" value="AMP-bd_C"/>
</dbReference>
<dbReference type="CDD" id="cd05930">
    <property type="entry name" value="A_NRPS"/>
    <property type="match status" value="2"/>
</dbReference>
<gene>
    <name evidence="6" type="ORF">SAMN04489726_7794</name>
</gene>
<dbReference type="Gene3D" id="3.40.50.12780">
    <property type="entry name" value="N-terminal domain of ligase-like"/>
    <property type="match status" value="1"/>
</dbReference>
<dbReference type="FunFam" id="1.10.1200.10:FF:000016">
    <property type="entry name" value="Non-ribosomal peptide synthase"/>
    <property type="match status" value="2"/>
</dbReference>
<dbReference type="InterPro" id="IPR036736">
    <property type="entry name" value="ACP-like_sf"/>
</dbReference>
<dbReference type="PROSITE" id="PS00455">
    <property type="entry name" value="AMP_BINDING"/>
    <property type="match status" value="2"/>
</dbReference>
<evidence type="ECO:0000313" key="6">
    <source>
        <dbReference type="EMBL" id="SDN69257.1"/>
    </source>
</evidence>
<name>A0A1H0DG90_ALLAB</name>
<dbReference type="InterPro" id="IPR001242">
    <property type="entry name" value="Condensation_dom"/>
</dbReference>
<dbReference type="STRING" id="211114.SAMN04489726_7794"/>
<evidence type="ECO:0000256" key="1">
    <source>
        <dbReference type="ARBA" id="ARBA00001957"/>
    </source>
</evidence>
<dbReference type="Gene3D" id="3.30.300.30">
    <property type="match status" value="2"/>
</dbReference>
<dbReference type="InterPro" id="IPR000873">
    <property type="entry name" value="AMP-dep_synth/lig_dom"/>
</dbReference>
<feature type="region of interest" description="Disordered" evidence="4">
    <location>
        <begin position="1422"/>
        <end position="1441"/>
    </location>
</feature>
<dbReference type="Proteomes" id="UP000183376">
    <property type="component" value="Chromosome I"/>
</dbReference>
<dbReference type="InterPro" id="IPR010071">
    <property type="entry name" value="AA_adenyl_dom"/>
</dbReference>
<dbReference type="InterPro" id="IPR020806">
    <property type="entry name" value="PKS_PP-bd"/>
</dbReference>
<evidence type="ECO:0000259" key="5">
    <source>
        <dbReference type="PROSITE" id="PS50075"/>
    </source>
</evidence>
<dbReference type="Gene3D" id="2.30.38.10">
    <property type="entry name" value="Luciferase, Domain 3"/>
    <property type="match status" value="1"/>
</dbReference>
<dbReference type="Gene3D" id="3.30.559.10">
    <property type="entry name" value="Chloramphenicol acetyltransferase-like domain"/>
    <property type="match status" value="1"/>
</dbReference>
<sequence>MLSLPELFERQVRLTPDAPAAVHGDAVLTYRELNARANRLAHALIQRGARPERFVAVVLPRTLDLPVALLAVLKTGAAYLPVDPDHPVKRIALMLADARPVEVVSAVESLDGYPDSDPDIRVAPSSAAYVIYTSGSTGHPKGVVVSHGALSSYLTFAKDAYPGARRSAVVHSPISFDLTVTALYTPLVSGGRVCLDEWPREVEFVKATPAHIALLPELPAVTDLVVGGEQLTGEALRSWRERHPRAAIVNEYGPTEATVGCVVHRVEPGDALPSGPVPIGRPIPGARIHVLDERLRPAVVGEIYIAGDGVARGYLNRPGLTAERFVACPFGPPGSVMFRSGDLARWTEPGELEYLGRADRQIKVRGHRIEPAEVEAALLADPRVAEAAVIARADRLLAYVVPNAAFVTSSETSATLGTQQLQGLPGYMVPAAVVVIEALPLTANGKVDRDALPDPDFAELVSGAAPRTPVEAALCAAFADVLGLGRVGVDDDFLALGGHSLLALQVVNRIRAVLGVDVPLRLVFDARTPARLAEMLPETVRDALVARRRPARLPLSFAQQQMWLAHQVEGAGSAYNVPLAWRVTGDLDIAALRAAVADVLARHESLRTIFPIVDGAPYQLVLDEPEVPLTVGPADVEHVFALEREIPIRVFVAGDLITVVLHHIASDEWSMRPLVEDLASAYTARVAGRAPDWSPLPVQYADFALWQREQPMDAQLAHWREALRGLPDETALPTDRSRPAVASARGGAVEFALDPSSLARELDASTFVIFHALVAVLLTKLGAGTDIPLGTPMSGRADEALRDLVGYFLNTIVLRTDTSGNPTFAELVERLRENDLAAFEHGDLPFERLVEELNPPRSTARHPLFQVMVVYLPEPRAALRLPGLVVEPEPVVQTTSKFDLCFTLVGEIGRIEYRADLFDESAVDEFALRLGRVFEAVVANPRTRISEIDVLSTVERRSMLSDWDNDAVPNAPTTLPDVFEAQAARTPDAVALVGEGVRLTFAELDARANAVAHELVARGAGPEKIVALLLPHSAEMVIAILGVLKAGAAYLAIDVEYPQQRIDLMLREAKPAVVLKELPFSAAEAAPPRALLPEHPAYVVFTSGSTGVPKGILVEHRNVVNLLRRHSDDLHPLLERRTRVVHVASWSFDAATDSLLWLLGGHELHVVGDDVRRDPEALVQYVRAERIDCLETSPSYFQHLMALGVDTAVVLLGGEAVPDPLWTELRRSSVRAYNFYGPAECTVNTVIADVRETAQPVIGRPIRNTRAHVLDGHLQPVPPGVVGELYLAGEQVSRGYLGRPALTAQRFIADPFAGDGTRLYRTGDLARWNRDGTLSFIGRADDQVKVRGIRIEPGEIEAVLLADPAVAQAVVISQGERLVAYLVPRGADRDVLPRLRSVLPEYMVPSIAVWIDAIPLTPHGKVDRAALPTPEPPRPGRAPRTQRERVLCELFAESLELPEVGIDDNFFELGGHSLLAMRLTGRIRSVLGVDLAARALFRTPTVAGLAGPVDAEPNALAVVLPLREKGDGAPVFCVHPVSGLGWCYSGLLRHIDGEHPVYALQARGIAEPDRCAETIDEMVSDYLHQIRAVRPEGPYHLVGWSFGGVIAQALAARLGAEVVSLTVLSAYPHNGSAPVDEHTVLAGFLANLGLTTDEKQLTRARAAEIVERMVHLDPDTVSALTKYAIGGVPVVRSLEGHVPERFEGDMLFFTAGPEETATPWAPYIGGRIEEHRIACAHADMMRPGPLAEIGPIIAGNLRWSR</sequence>
<dbReference type="Pfam" id="PF00550">
    <property type="entry name" value="PP-binding"/>
    <property type="match status" value="2"/>
</dbReference>
<dbReference type="FunFam" id="2.30.38.10:FF:000001">
    <property type="entry name" value="Non-ribosomal peptide synthetase PvdI"/>
    <property type="match status" value="1"/>
</dbReference>